<dbReference type="InterPro" id="IPR032623">
    <property type="entry name" value="FecR_N"/>
</dbReference>
<feature type="domain" description="FecR N-terminal" evidence="2">
    <location>
        <begin position="20"/>
        <end position="60"/>
    </location>
</feature>
<gene>
    <name evidence="3" type="ORF">OIK44_18920</name>
</gene>
<proteinExistence type="predicted"/>
<dbReference type="InterPro" id="IPR012373">
    <property type="entry name" value="Ferrdict_sens_TM"/>
</dbReference>
<evidence type="ECO:0000313" key="3">
    <source>
        <dbReference type="EMBL" id="MDC8759662.1"/>
    </source>
</evidence>
<dbReference type="InterPro" id="IPR006860">
    <property type="entry name" value="FecR"/>
</dbReference>
<evidence type="ECO:0000259" key="1">
    <source>
        <dbReference type="Pfam" id="PF04773"/>
    </source>
</evidence>
<accession>A0ABT5K3V1</accession>
<evidence type="ECO:0000259" key="2">
    <source>
        <dbReference type="Pfam" id="PF16220"/>
    </source>
</evidence>
<protein>
    <submittedName>
        <fullName evidence="3">FecR domain-containing protein</fullName>
    </submittedName>
</protein>
<sequence length="328" mass="34824">MKRTRPADSSTTTPAALQAQARVWLRTLTSGDVKPWDAEAFRRWLATSAAHKEAFYAVRQRWEQLRPGVGELLRSNAQAARQRQRSLHAAPSGRRAFLGAAVGAAAVAGVAVLHPPAGLWPAPTEWGADFRTAVGEQSAVTLAGAVGVTLNTQTSVRRQDDGGIDLLAGEAAVDLPAAGRPFAVTAGAGRSVGLSGRFEVRRLTGAVCVTCVEGAVRVEHPAGVRALRARQQLVYDAAAVGGAADIEPLALSAWRKGELVFSNARLAEVLDEINRYRAGRVVLLNEAVRNSRVSGRFVIKALDSALSQLQHNFDLRARALPGGLLLLS</sequence>
<dbReference type="EMBL" id="JAQQXR010000007">
    <property type="protein sequence ID" value="MDC8759662.1"/>
    <property type="molecule type" value="Genomic_DNA"/>
</dbReference>
<dbReference type="Pfam" id="PF04773">
    <property type="entry name" value="FecR"/>
    <property type="match status" value="1"/>
</dbReference>
<dbReference type="PANTHER" id="PTHR30273:SF2">
    <property type="entry name" value="PROTEIN FECR"/>
    <property type="match status" value="1"/>
</dbReference>
<dbReference type="Proteomes" id="UP001221208">
    <property type="component" value="Unassembled WGS sequence"/>
</dbReference>
<comment type="caution">
    <text evidence="3">The sequence shown here is derived from an EMBL/GenBank/DDBJ whole genome shotgun (WGS) entry which is preliminary data.</text>
</comment>
<evidence type="ECO:0000313" key="4">
    <source>
        <dbReference type="Proteomes" id="UP001221208"/>
    </source>
</evidence>
<name>A0ABT5K3V1_9BURK</name>
<dbReference type="Pfam" id="PF16220">
    <property type="entry name" value="DUF4880"/>
    <property type="match status" value="1"/>
</dbReference>
<keyword evidence="4" id="KW-1185">Reference proteome</keyword>
<dbReference type="Gene3D" id="2.60.120.1440">
    <property type="match status" value="1"/>
</dbReference>
<organism evidence="3 4">
    <name type="scientific">Janthinobacterium fluminis</name>
    <dbReference type="NCBI Taxonomy" id="2987524"/>
    <lineage>
        <taxon>Bacteria</taxon>
        <taxon>Pseudomonadati</taxon>
        <taxon>Pseudomonadota</taxon>
        <taxon>Betaproteobacteria</taxon>
        <taxon>Burkholderiales</taxon>
        <taxon>Oxalobacteraceae</taxon>
        <taxon>Janthinobacterium</taxon>
    </lineage>
</organism>
<feature type="domain" description="FecR protein" evidence="1">
    <location>
        <begin position="129"/>
        <end position="217"/>
    </location>
</feature>
<dbReference type="PANTHER" id="PTHR30273">
    <property type="entry name" value="PERIPLASMIC SIGNAL SENSOR AND SIGMA FACTOR ACTIVATOR FECR-RELATED"/>
    <property type="match status" value="1"/>
</dbReference>
<reference evidence="3 4" key="1">
    <citation type="submission" date="2022-10" db="EMBL/GenBank/DDBJ databases">
        <title>Janthinobacterium sp. hw3 Genome sequencing.</title>
        <authorList>
            <person name="Park S."/>
        </authorList>
    </citation>
    <scope>NUCLEOTIDE SEQUENCE [LARGE SCALE GENOMIC DNA]</scope>
    <source>
        <strain evidence="4">hw3</strain>
    </source>
</reference>
<dbReference type="PIRSF" id="PIRSF018266">
    <property type="entry name" value="FecR"/>
    <property type="match status" value="1"/>
</dbReference>
<dbReference type="RefSeq" id="WP_273672941.1">
    <property type="nucleotide sequence ID" value="NZ_JAQQXR010000007.1"/>
</dbReference>
<dbReference type="Gene3D" id="3.55.50.30">
    <property type="match status" value="1"/>
</dbReference>